<keyword evidence="4" id="KW-1185">Reference proteome</keyword>
<feature type="non-terminal residue" evidence="3">
    <location>
        <position position="1"/>
    </location>
</feature>
<comment type="caution">
    <text evidence="3">The sequence shown here is derived from an EMBL/GenBank/DDBJ whole genome shotgun (WGS) entry which is preliminary data.</text>
</comment>
<protein>
    <recommendedName>
        <fullName evidence="5">Secreted protein</fullName>
    </recommendedName>
</protein>
<dbReference type="EMBL" id="JABEYC010001375">
    <property type="protein sequence ID" value="KAF4965759.1"/>
    <property type="molecule type" value="Genomic_DNA"/>
</dbReference>
<keyword evidence="2" id="KW-0732">Signal</keyword>
<feature type="signal peptide" evidence="2">
    <location>
        <begin position="1"/>
        <end position="18"/>
    </location>
</feature>
<gene>
    <name evidence="3" type="ORF">FZEAL_10732</name>
</gene>
<evidence type="ECO:0000256" key="1">
    <source>
        <dbReference type="SAM" id="MobiDB-lite"/>
    </source>
</evidence>
<evidence type="ECO:0000313" key="4">
    <source>
        <dbReference type="Proteomes" id="UP000635477"/>
    </source>
</evidence>
<dbReference type="Proteomes" id="UP000635477">
    <property type="component" value="Unassembled WGS sequence"/>
</dbReference>
<dbReference type="AlphaFoldDB" id="A0A8H4TXE5"/>
<accession>A0A8H4TXE5</accession>
<feature type="chain" id="PRO_5034142444" description="Secreted protein" evidence="2">
    <location>
        <begin position="19"/>
        <end position="92"/>
    </location>
</feature>
<reference evidence="3" key="2">
    <citation type="submission" date="2020-05" db="EMBL/GenBank/DDBJ databases">
        <authorList>
            <person name="Kim H.-S."/>
            <person name="Proctor R.H."/>
            <person name="Brown D.W."/>
        </authorList>
    </citation>
    <scope>NUCLEOTIDE SEQUENCE</scope>
    <source>
        <strain evidence="3">NRRL 22465</strain>
    </source>
</reference>
<feature type="region of interest" description="Disordered" evidence="1">
    <location>
        <begin position="28"/>
        <end position="57"/>
    </location>
</feature>
<sequence>REALRCLALLIFPPLLLNRTALELSHPPAADPGFKAPKHTRRFEPRTPPSILESSSPVSRVPDCVPLDCDFVPPMKRAALGQHIAFFACFNW</sequence>
<evidence type="ECO:0008006" key="5">
    <source>
        <dbReference type="Google" id="ProtNLM"/>
    </source>
</evidence>
<proteinExistence type="predicted"/>
<evidence type="ECO:0000256" key="2">
    <source>
        <dbReference type="SAM" id="SignalP"/>
    </source>
</evidence>
<organism evidence="3 4">
    <name type="scientific">Fusarium zealandicum</name>
    <dbReference type="NCBI Taxonomy" id="1053134"/>
    <lineage>
        <taxon>Eukaryota</taxon>
        <taxon>Fungi</taxon>
        <taxon>Dikarya</taxon>
        <taxon>Ascomycota</taxon>
        <taxon>Pezizomycotina</taxon>
        <taxon>Sordariomycetes</taxon>
        <taxon>Hypocreomycetidae</taxon>
        <taxon>Hypocreales</taxon>
        <taxon>Nectriaceae</taxon>
        <taxon>Fusarium</taxon>
        <taxon>Fusarium staphyleae species complex</taxon>
    </lineage>
</organism>
<reference evidence="3" key="1">
    <citation type="journal article" date="2020" name="BMC Genomics">
        <title>Correction to: Identification and distribution of gene clusters required for synthesis of sphingolipid metabolism inhibitors in diverse species of the filamentous fungus Fusarium.</title>
        <authorList>
            <person name="Kim H.S."/>
            <person name="Lohmar J.M."/>
            <person name="Busman M."/>
            <person name="Brown D.W."/>
            <person name="Naumann T.A."/>
            <person name="Divon H.H."/>
            <person name="Lysoe E."/>
            <person name="Uhlig S."/>
            <person name="Proctor R.H."/>
        </authorList>
    </citation>
    <scope>NUCLEOTIDE SEQUENCE</scope>
    <source>
        <strain evidence="3">NRRL 22465</strain>
    </source>
</reference>
<name>A0A8H4TXE5_9HYPO</name>
<evidence type="ECO:0000313" key="3">
    <source>
        <dbReference type="EMBL" id="KAF4965759.1"/>
    </source>
</evidence>